<organism evidence="5 6">
    <name type="scientific">Frankia canadensis</name>
    <dbReference type="NCBI Taxonomy" id="1836972"/>
    <lineage>
        <taxon>Bacteria</taxon>
        <taxon>Bacillati</taxon>
        <taxon>Actinomycetota</taxon>
        <taxon>Actinomycetes</taxon>
        <taxon>Frankiales</taxon>
        <taxon>Frankiaceae</taxon>
        <taxon>Frankia</taxon>
    </lineage>
</organism>
<protein>
    <submittedName>
        <fullName evidence="5">Acyl-CoA synthetase (AMP-forming)/AMP-acid ligase II</fullName>
    </submittedName>
</protein>
<comment type="similarity">
    <text evidence="1">Belongs to the ATP-dependent AMP-binding enzyme family.</text>
</comment>
<evidence type="ECO:0000313" key="6">
    <source>
        <dbReference type="Proteomes" id="UP000234331"/>
    </source>
</evidence>
<dbReference type="EMBL" id="FZMO01000068">
    <property type="protein sequence ID" value="SNQ46854.1"/>
    <property type="molecule type" value="Genomic_DNA"/>
</dbReference>
<dbReference type="Pfam" id="PF13193">
    <property type="entry name" value="AMP-binding_C"/>
    <property type="match status" value="1"/>
</dbReference>
<evidence type="ECO:0000259" key="3">
    <source>
        <dbReference type="Pfam" id="PF00501"/>
    </source>
</evidence>
<dbReference type="Gene3D" id="3.30.300.30">
    <property type="match status" value="1"/>
</dbReference>
<dbReference type="OrthoDB" id="9803968at2"/>
<dbReference type="PANTHER" id="PTHR43201">
    <property type="entry name" value="ACYL-COA SYNTHETASE"/>
    <property type="match status" value="1"/>
</dbReference>
<feature type="domain" description="AMP-dependent synthetase/ligase" evidence="3">
    <location>
        <begin position="9"/>
        <end position="364"/>
    </location>
</feature>
<dbReference type="PANTHER" id="PTHR43201:SF5">
    <property type="entry name" value="MEDIUM-CHAIN ACYL-COA LIGASE ACSF2, MITOCHONDRIAL"/>
    <property type="match status" value="1"/>
</dbReference>
<proteinExistence type="inferred from homology"/>
<dbReference type="Pfam" id="PF00501">
    <property type="entry name" value="AMP-binding"/>
    <property type="match status" value="1"/>
</dbReference>
<accession>A0A2I2KMG5</accession>
<evidence type="ECO:0000313" key="5">
    <source>
        <dbReference type="EMBL" id="SNQ46854.1"/>
    </source>
</evidence>
<feature type="domain" description="AMP-binding enzyme C-terminal" evidence="4">
    <location>
        <begin position="411"/>
        <end position="484"/>
    </location>
</feature>
<dbReference type="GO" id="GO:0006631">
    <property type="term" value="P:fatty acid metabolic process"/>
    <property type="evidence" value="ECO:0007669"/>
    <property type="project" value="TreeGrafter"/>
</dbReference>
<gene>
    <name evidence="5" type="ORF">FRACA_160005</name>
</gene>
<evidence type="ECO:0000256" key="2">
    <source>
        <dbReference type="ARBA" id="ARBA00022598"/>
    </source>
</evidence>
<dbReference type="Gene3D" id="3.40.50.12780">
    <property type="entry name" value="N-terminal domain of ligase-like"/>
    <property type="match status" value="1"/>
</dbReference>
<dbReference type="Proteomes" id="UP000234331">
    <property type="component" value="Unassembled WGS sequence"/>
</dbReference>
<keyword evidence="2 5" id="KW-0436">Ligase</keyword>
<dbReference type="InterPro" id="IPR045851">
    <property type="entry name" value="AMP-bd_C_sf"/>
</dbReference>
<keyword evidence="6" id="KW-1185">Reference proteome</keyword>
<dbReference type="SUPFAM" id="SSF56801">
    <property type="entry name" value="Acetyl-CoA synthetase-like"/>
    <property type="match status" value="1"/>
</dbReference>
<dbReference type="PROSITE" id="PS00455">
    <property type="entry name" value="AMP_BINDING"/>
    <property type="match status" value="1"/>
</dbReference>
<dbReference type="RefSeq" id="WP_101830803.1">
    <property type="nucleotide sequence ID" value="NZ_FZMO01000068.1"/>
</dbReference>
<name>A0A2I2KMG5_9ACTN</name>
<dbReference type="InterPro" id="IPR025110">
    <property type="entry name" value="AMP-bd_C"/>
</dbReference>
<dbReference type="InterPro" id="IPR042099">
    <property type="entry name" value="ANL_N_sf"/>
</dbReference>
<sequence>MHLGMLLEMAADGLADRTALGPAADGPSFAELGRRARRLGAALAARPGTRIGLIDLNSPAVPLTLFGSAIAGKPFVPINYRLADPQLRAIVARTAPATIIVGDGVAERVGPVDGIEYLTRAEALMIAADPDGEQGDGWGGDADDIAVLLFTSGTTGEPKAAVLRHSNLTEYIITTVEFGGAAEDEAAIVSVPPYHIAGISAVLSSTYSGRRVVQLEAFDPKEWVELVRAESVTQAMVVPTMLGRILDIVEADGQGLPSLRSLSYGGGPMPLPVIERAVGLLPHVGFVNAYGLTETSSTIAVLGPDDHHAAFASTDPAVRARLASVGRPLPTLEVSIRDAAGELVPTGERGEICVRGGQVSGEYLGRGTTLDADGWFPTRDEGHLDDAGYLFVHGRLDDVIVRGGENLSPGEIEAVLLEHPAVLEAAVVGIPNKEWGEQVAAAVVIVGEVSEDELKAHVRARLRSSRTPDRIQFRADLPFNESGKLLRRVLRTELADAFA</sequence>
<reference evidence="5 6" key="1">
    <citation type="submission" date="2017-06" db="EMBL/GenBank/DDBJ databases">
        <authorList>
            <person name="Kim H.J."/>
            <person name="Triplett B.A."/>
        </authorList>
    </citation>
    <scope>NUCLEOTIDE SEQUENCE [LARGE SCALE GENOMIC DNA]</scope>
    <source>
        <strain evidence="5">FRACA_ARgP5</strain>
    </source>
</reference>
<dbReference type="InterPro" id="IPR000873">
    <property type="entry name" value="AMP-dep_synth/lig_dom"/>
</dbReference>
<evidence type="ECO:0000256" key="1">
    <source>
        <dbReference type="ARBA" id="ARBA00006432"/>
    </source>
</evidence>
<dbReference type="GO" id="GO:0031956">
    <property type="term" value="F:medium-chain fatty acid-CoA ligase activity"/>
    <property type="evidence" value="ECO:0007669"/>
    <property type="project" value="TreeGrafter"/>
</dbReference>
<dbReference type="InterPro" id="IPR020845">
    <property type="entry name" value="AMP-binding_CS"/>
</dbReference>
<dbReference type="AlphaFoldDB" id="A0A2I2KMG5"/>
<evidence type="ECO:0000259" key="4">
    <source>
        <dbReference type="Pfam" id="PF13193"/>
    </source>
</evidence>